<dbReference type="AlphaFoldDB" id="A0A0D0WUT3"/>
<dbReference type="Proteomes" id="UP000032254">
    <property type="component" value="Unassembled WGS sequence"/>
</dbReference>
<name>A0A0D0WUT3_9ACTN</name>
<dbReference type="RefSeq" id="WP_043965094.1">
    <property type="nucleotide sequence ID" value="NZ_JXSX01000002.1"/>
</dbReference>
<dbReference type="GeneID" id="301305850"/>
<organism evidence="1 2">
    <name type="scientific">Micromonospora haikouensis</name>
    <dbReference type="NCBI Taxonomy" id="686309"/>
    <lineage>
        <taxon>Bacteria</taxon>
        <taxon>Bacillati</taxon>
        <taxon>Actinomycetota</taxon>
        <taxon>Actinomycetes</taxon>
        <taxon>Micromonosporales</taxon>
        <taxon>Micromonosporaceae</taxon>
        <taxon>Micromonospora</taxon>
    </lineage>
</organism>
<gene>
    <name evidence="1" type="ORF">TK50_17490</name>
</gene>
<dbReference type="OrthoDB" id="981250at2"/>
<protein>
    <submittedName>
        <fullName evidence="1">Uncharacterized protein</fullName>
    </submittedName>
</protein>
<accession>A0A0D0WUT3</accession>
<dbReference type="PATRIC" id="fig|47853.6.peg.3660"/>
<sequence>MGYELHISRAEEYYDSEEHPIALVEWLTYAESNSALRVGGWLGWDEERQPIYEHVCTDGSLVSLTWFEGAIEIKGNFDGDPYREFGSIAEGLQANLQGDDGERYTASGVLPPAR</sequence>
<keyword evidence="2" id="KW-1185">Reference proteome</keyword>
<evidence type="ECO:0000313" key="1">
    <source>
        <dbReference type="EMBL" id="KIR62761.1"/>
    </source>
</evidence>
<evidence type="ECO:0000313" key="2">
    <source>
        <dbReference type="Proteomes" id="UP000032254"/>
    </source>
</evidence>
<reference evidence="1 2" key="1">
    <citation type="submission" date="2015-01" db="EMBL/GenBank/DDBJ databases">
        <title>Sequencing and annotation of Micromonospora carbonacea strain JXNU-1 genome.</title>
        <authorList>
            <person name="Long Z."/>
            <person name="Huang Y."/>
            <person name="Jiang Y."/>
        </authorList>
    </citation>
    <scope>NUCLEOTIDE SEQUENCE [LARGE SCALE GENOMIC DNA]</scope>
    <source>
        <strain evidence="1 2">JXNU-1</strain>
    </source>
</reference>
<proteinExistence type="predicted"/>
<comment type="caution">
    <text evidence="1">The sequence shown here is derived from an EMBL/GenBank/DDBJ whole genome shotgun (WGS) entry which is preliminary data.</text>
</comment>
<dbReference type="EMBL" id="JXSX01000002">
    <property type="protein sequence ID" value="KIR62761.1"/>
    <property type="molecule type" value="Genomic_DNA"/>
</dbReference>